<evidence type="ECO:0000313" key="3">
    <source>
        <dbReference type="EMBL" id="KRN45931.1"/>
    </source>
</evidence>
<evidence type="ECO:0000256" key="2">
    <source>
        <dbReference type="PIRNR" id="PIRNR016661"/>
    </source>
</evidence>
<dbReference type="RefSeq" id="WP_057746722.1">
    <property type="nucleotide sequence ID" value="NZ_BJLU01000006.1"/>
</dbReference>
<evidence type="ECO:0000313" key="4">
    <source>
        <dbReference type="Proteomes" id="UP000051992"/>
    </source>
</evidence>
<dbReference type="AlphaFoldDB" id="A0A0R2H0T6"/>
<accession>A0A0R2H0T6</accession>
<keyword evidence="2" id="KW-0813">Transport</keyword>
<name>A0A0R2H0T6_WEIVI</name>
<dbReference type="Proteomes" id="UP000051992">
    <property type="component" value="Unassembled WGS sequence"/>
</dbReference>
<dbReference type="OrthoDB" id="9803495at2"/>
<dbReference type="GO" id="GO:0005886">
    <property type="term" value="C:plasma membrane"/>
    <property type="evidence" value="ECO:0007669"/>
    <property type="project" value="UniProtKB-SubCell"/>
</dbReference>
<protein>
    <recommendedName>
        <fullName evidence="2">Biotin transporter</fullName>
    </recommendedName>
</protein>
<gene>
    <name evidence="3" type="ORF">IV50_GL001274</name>
</gene>
<evidence type="ECO:0000256" key="1">
    <source>
        <dbReference type="ARBA" id="ARBA00010692"/>
    </source>
</evidence>
<dbReference type="PIRSF" id="PIRSF016661">
    <property type="entry name" value="BioY"/>
    <property type="match status" value="1"/>
</dbReference>
<keyword evidence="2" id="KW-0472">Membrane</keyword>
<dbReference type="PATRIC" id="fig|1629.5.peg.1287"/>
<keyword evidence="4" id="KW-1185">Reference proteome</keyword>
<dbReference type="PANTHER" id="PTHR34295:SF1">
    <property type="entry name" value="BIOTIN TRANSPORTER BIOY"/>
    <property type="match status" value="1"/>
</dbReference>
<dbReference type="Pfam" id="PF02632">
    <property type="entry name" value="BioY"/>
    <property type="match status" value="1"/>
</dbReference>
<organism evidence="3 4">
    <name type="scientific">Weissella viridescens</name>
    <name type="common">Lactobacillus viridescens</name>
    <dbReference type="NCBI Taxonomy" id="1629"/>
    <lineage>
        <taxon>Bacteria</taxon>
        <taxon>Bacillati</taxon>
        <taxon>Bacillota</taxon>
        <taxon>Bacilli</taxon>
        <taxon>Lactobacillales</taxon>
        <taxon>Lactobacillaceae</taxon>
        <taxon>Weissella</taxon>
    </lineage>
</organism>
<comment type="subcellular location">
    <subcellularLocation>
        <location evidence="2">Cell membrane</location>
        <topology evidence="2">Multi-pass membrane protein</topology>
    </subcellularLocation>
</comment>
<dbReference type="EMBL" id="JQBM01000004">
    <property type="protein sequence ID" value="KRN45931.1"/>
    <property type="molecule type" value="Genomic_DNA"/>
</dbReference>
<dbReference type="PANTHER" id="PTHR34295">
    <property type="entry name" value="BIOTIN TRANSPORTER BIOY"/>
    <property type="match status" value="1"/>
</dbReference>
<dbReference type="Gene3D" id="1.10.1760.20">
    <property type="match status" value="1"/>
</dbReference>
<dbReference type="GO" id="GO:0015225">
    <property type="term" value="F:biotin transmembrane transporter activity"/>
    <property type="evidence" value="ECO:0007669"/>
    <property type="project" value="UniProtKB-UniRule"/>
</dbReference>
<comment type="caution">
    <text evidence="3">The sequence shown here is derived from an EMBL/GenBank/DDBJ whole genome shotgun (WGS) entry which is preliminary data.</text>
</comment>
<comment type="similarity">
    <text evidence="1 2">Belongs to the BioY family.</text>
</comment>
<dbReference type="InterPro" id="IPR003784">
    <property type="entry name" value="BioY"/>
</dbReference>
<reference evidence="3 4" key="1">
    <citation type="journal article" date="2015" name="Genome Announc.">
        <title>Expanding the biotechnology potential of lactobacilli through comparative genomics of 213 strains and associated genera.</title>
        <authorList>
            <person name="Sun Z."/>
            <person name="Harris H.M."/>
            <person name="McCann A."/>
            <person name="Guo C."/>
            <person name="Argimon S."/>
            <person name="Zhang W."/>
            <person name="Yang X."/>
            <person name="Jeffery I.B."/>
            <person name="Cooney J.C."/>
            <person name="Kagawa T.F."/>
            <person name="Liu W."/>
            <person name="Song Y."/>
            <person name="Salvetti E."/>
            <person name="Wrobel A."/>
            <person name="Rasinkangas P."/>
            <person name="Parkhill J."/>
            <person name="Rea M.C."/>
            <person name="O'Sullivan O."/>
            <person name="Ritari J."/>
            <person name="Douillard F.P."/>
            <person name="Paul Ross R."/>
            <person name="Yang R."/>
            <person name="Briner A.E."/>
            <person name="Felis G.E."/>
            <person name="de Vos W.M."/>
            <person name="Barrangou R."/>
            <person name="Klaenhammer T.R."/>
            <person name="Caufield P.W."/>
            <person name="Cui Y."/>
            <person name="Zhang H."/>
            <person name="O'Toole P.W."/>
        </authorList>
    </citation>
    <scope>NUCLEOTIDE SEQUENCE [LARGE SCALE GENOMIC DNA]</scope>
    <source>
        <strain evidence="3 4">DSM 20410</strain>
    </source>
</reference>
<sequence length="174" mass="18242">MKVRELTLAAMFAAIISIIAPFSIPMGMVPISMQTLIVPLIASITTTRIALLSVGGYLAIGLMGLPVFAGFHGGLASFVAPTGGYLLAMLVFPLVISPLMMRYQTTTMLVLSNGLAAVLQLALGTIWLGFAAHLSMSVALSTGFLAFLMPLVIKLILVVLLALGVKHLVHLPIG</sequence>
<proteinExistence type="inferred from homology"/>
<keyword evidence="2" id="KW-1003">Cell membrane</keyword>